<dbReference type="PANTHER" id="PTHR11113:SF14">
    <property type="entry name" value="N-ACETYLGLUCOSAMINE-6-PHOSPHATE DEACETYLASE"/>
    <property type="match status" value="1"/>
</dbReference>
<dbReference type="InterPro" id="IPR003764">
    <property type="entry name" value="GlcNAc_6-P_deAcase"/>
</dbReference>
<keyword evidence="4 5" id="KW-0119">Carbohydrate metabolism</keyword>
<comment type="similarity">
    <text evidence="1 5">Belongs to the metallo-dependent hydrolases superfamily. NagA family.</text>
</comment>
<keyword evidence="8" id="KW-1185">Reference proteome</keyword>
<keyword evidence="3 5" id="KW-0378">Hydrolase</keyword>
<evidence type="ECO:0000256" key="5">
    <source>
        <dbReference type="PIRNR" id="PIRNR038994"/>
    </source>
</evidence>
<dbReference type="Gene3D" id="3.20.20.140">
    <property type="entry name" value="Metal-dependent hydrolases"/>
    <property type="match status" value="1"/>
</dbReference>
<dbReference type="EMBL" id="JAWSTH010000035">
    <property type="protein sequence ID" value="MDW5595543.1"/>
    <property type="molecule type" value="Genomic_DNA"/>
</dbReference>
<dbReference type="PANTHER" id="PTHR11113">
    <property type="entry name" value="N-ACETYLGLUCOSAMINE-6-PHOSPHATE DEACETYLASE"/>
    <property type="match status" value="1"/>
</dbReference>
<dbReference type="EC" id="3.5.1.25" evidence="7"/>
<dbReference type="Gene3D" id="2.30.40.10">
    <property type="entry name" value="Urease, subunit C, domain 1"/>
    <property type="match status" value="1"/>
</dbReference>
<evidence type="ECO:0000256" key="1">
    <source>
        <dbReference type="ARBA" id="ARBA00010716"/>
    </source>
</evidence>
<evidence type="ECO:0000256" key="3">
    <source>
        <dbReference type="ARBA" id="ARBA00022801"/>
    </source>
</evidence>
<name>A0ABU4HQF7_9ACTN</name>
<reference evidence="8" key="1">
    <citation type="submission" date="2023-07" db="EMBL/GenBank/DDBJ databases">
        <title>Conexibacter stalactiti sp. nov., isolated from stalactites in a lava cave and emended description of the genus Conexibacter.</title>
        <authorList>
            <person name="Lee S.D."/>
        </authorList>
    </citation>
    <scope>NUCLEOTIDE SEQUENCE [LARGE SCALE GENOMIC DNA]</scope>
    <source>
        <strain evidence="8">KCTC 39840</strain>
    </source>
</reference>
<dbReference type="RefSeq" id="WP_318597880.1">
    <property type="nucleotide sequence ID" value="NZ_JAWSTH010000035.1"/>
</dbReference>
<dbReference type="InterPro" id="IPR011059">
    <property type="entry name" value="Metal-dep_hydrolase_composite"/>
</dbReference>
<keyword evidence="2" id="KW-0479">Metal-binding</keyword>
<evidence type="ECO:0000256" key="2">
    <source>
        <dbReference type="ARBA" id="ARBA00022723"/>
    </source>
</evidence>
<dbReference type="PIRSF" id="PIRSF038994">
    <property type="entry name" value="NagA"/>
    <property type="match status" value="1"/>
</dbReference>
<dbReference type="CDD" id="cd00854">
    <property type="entry name" value="NagA"/>
    <property type="match status" value="1"/>
</dbReference>
<organism evidence="7 8">
    <name type="scientific">Conexibacter stalactiti</name>
    <dbReference type="NCBI Taxonomy" id="1940611"/>
    <lineage>
        <taxon>Bacteria</taxon>
        <taxon>Bacillati</taxon>
        <taxon>Actinomycetota</taxon>
        <taxon>Thermoleophilia</taxon>
        <taxon>Solirubrobacterales</taxon>
        <taxon>Conexibacteraceae</taxon>
        <taxon>Conexibacter</taxon>
    </lineage>
</organism>
<evidence type="ECO:0000259" key="6">
    <source>
        <dbReference type="Pfam" id="PF01979"/>
    </source>
</evidence>
<reference evidence="7 8" key="2">
    <citation type="submission" date="2023-10" db="EMBL/GenBank/DDBJ databases">
        <authorList>
            <person name="Han X.F."/>
        </authorList>
    </citation>
    <scope>NUCLEOTIDE SEQUENCE [LARGE SCALE GENOMIC DNA]</scope>
    <source>
        <strain evidence="7 8">KCTC 39840</strain>
    </source>
</reference>
<proteinExistence type="inferred from homology"/>
<dbReference type="InterPro" id="IPR032466">
    <property type="entry name" value="Metal_Hydrolase"/>
</dbReference>
<evidence type="ECO:0000313" key="7">
    <source>
        <dbReference type="EMBL" id="MDW5595543.1"/>
    </source>
</evidence>
<gene>
    <name evidence="7" type="primary">nagA</name>
    <name evidence="7" type="ORF">R7226_14430</name>
</gene>
<feature type="domain" description="Amidohydrolase-related" evidence="6">
    <location>
        <begin position="56"/>
        <end position="390"/>
    </location>
</feature>
<dbReference type="NCBIfam" id="TIGR00221">
    <property type="entry name" value="nagA"/>
    <property type="match status" value="1"/>
</dbReference>
<dbReference type="Pfam" id="PF01979">
    <property type="entry name" value="Amidohydro_1"/>
    <property type="match status" value="1"/>
</dbReference>
<accession>A0ABU4HQF7</accession>
<comment type="caution">
    <text evidence="7">The sequence shown here is derived from an EMBL/GenBank/DDBJ whole genome shotgun (WGS) entry which is preliminary data.</text>
</comment>
<dbReference type="SUPFAM" id="SSF51556">
    <property type="entry name" value="Metallo-dependent hydrolases"/>
    <property type="match status" value="1"/>
</dbReference>
<evidence type="ECO:0000256" key="4">
    <source>
        <dbReference type="ARBA" id="ARBA00023277"/>
    </source>
</evidence>
<sequence>MSAASLTLSGGRVVTPDGVRWVDVVVRAGRIAELREPGPRPVSPDGERIELDGQWLLPGFVDLHVHGGDGAQFNTDDPAEVQRAAAFHAGHGTTALLATTVAAPVNELLSALDAIGAASAAPRPGAAEVLGAHLEGPFLSAIRPGAMEAAHFMAPVGESRIDVGGAGAIAPLSHAAERLLGHSAPRSISLAPELPGALELTRRAVARGLLVSLAHSDADYGQAVAAIEAGARAVTHAFNAMRPLHHRDPGLLGAALDRDELTCEVICDGVHVDPAAVRLLMRCKGAARTVLVTDAIEATGLPDGDYRLGDRAIRVRTGRATLPGSATIAGATLTMDAAVRNAVAFGGVTLADAARMAATTPAELLGIGDRKGSIAPGRDADLVVLDRDLALTRVLARGAWVDAAARVAS</sequence>
<dbReference type="Proteomes" id="UP001284601">
    <property type="component" value="Unassembled WGS sequence"/>
</dbReference>
<dbReference type="SUPFAM" id="SSF51338">
    <property type="entry name" value="Composite domain of metallo-dependent hydrolases"/>
    <property type="match status" value="1"/>
</dbReference>
<protein>
    <submittedName>
        <fullName evidence="7">N-acetylglucosamine-6-phosphate deacetylase</fullName>
        <ecNumber evidence="7">3.5.1.25</ecNumber>
    </submittedName>
</protein>
<dbReference type="GO" id="GO:0008448">
    <property type="term" value="F:N-acetylglucosamine-6-phosphate deacetylase activity"/>
    <property type="evidence" value="ECO:0007669"/>
    <property type="project" value="UniProtKB-EC"/>
</dbReference>
<dbReference type="InterPro" id="IPR006680">
    <property type="entry name" value="Amidohydro-rel"/>
</dbReference>
<evidence type="ECO:0000313" key="8">
    <source>
        <dbReference type="Proteomes" id="UP001284601"/>
    </source>
</evidence>